<dbReference type="PANTHER" id="PTHR43736">
    <property type="entry name" value="ADP-RIBOSE PYROPHOSPHATASE"/>
    <property type="match status" value="1"/>
</dbReference>
<organism evidence="3 4">
    <name type="scientific">Corynebacterium mendelii</name>
    <dbReference type="NCBI Taxonomy" id="2765362"/>
    <lineage>
        <taxon>Bacteria</taxon>
        <taxon>Bacillati</taxon>
        <taxon>Actinomycetota</taxon>
        <taxon>Actinomycetes</taxon>
        <taxon>Mycobacteriales</taxon>
        <taxon>Corynebacteriaceae</taxon>
        <taxon>Corynebacterium</taxon>
    </lineage>
</organism>
<dbReference type="InterPro" id="IPR015797">
    <property type="entry name" value="NUDIX_hydrolase-like_dom_sf"/>
</dbReference>
<evidence type="ECO:0000259" key="1">
    <source>
        <dbReference type="Pfam" id="PF00293"/>
    </source>
</evidence>
<protein>
    <submittedName>
        <fullName evidence="3">NUDIX hydrolase</fullName>
    </submittedName>
</protein>
<keyword evidence="4" id="KW-1185">Reference proteome</keyword>
<dbReference type="InterPro" id="IPR036388">
    <property type="entry name" value="WH-like_DNA-bd_sf"/>
</dbReference>
<sequence>MPSNFYGQVELAVSTLIFAVHDGELVTPLVRRNREPFFHRWALPGGPLEPGKDLAATAVAVMDHATGFTPRYLEQLYAFGSPTRSAGQGHVVSVVYWAAVPEIGAPVDGVQWFPVDEVTAMPLAFDHSVIFSYALQRLRRKIPYTRIAHSFLPAEFTLAQLRAVHEAVLGEKLNPANFNRQTLARGAVIDTGRRLENTPYRPPKLYRYDDSLAYSPDAATPHD</sequence>
<feature type="domain" description="NrtR DNA-binding winged helix" evidence="2">
    <location>
        <begin position="150"/>
        <end position="207"/>
    </location>
</feature>
<name>A0A939IUP6_9CORY</name>
<dbReference type="EMBL" id="JAFLEQ010000017">
    <property type="protein sequence ID" value="MBN9645154.1"/>
    <property type="molecule type" value="Genomic_DNA"/>
</dbReference>
<dbReference type="InterPro" id="IPR036390">
    <property type="entry name" value="WH_DNA-bd_sf"/>
</dbReference>
<dbReference type="RefSeq" id="WP_207279627.1">
    <property type="nucleotide sequence ID" value="NZ_JAFLEQ010000017.1"/>
</dbReference>
<dbReference type="Proteomes" id="UP000664332">
    <property type="component" value="Unassembled WGS sequence"/>
</dbReference>
<proteinExistence type="predicted"/>
<reference evidence="3" key="1">
    <citation type="submission" date="2021-03" db="EMBL/GenBank/DDBJ databases">
        <authorList>
            <person name="Sun Q."/>
        </authorList>
    </citation>
    <scope>NUCLEOTIDE SEQUENCE</scope>
    <source>
        <strain evidence="3">CCM 8862</strain>
    </source>
</reference>
<dbReference type="SUPFAM" id="SSF55811">
    <property type="entry name" value="Nudix"/>
    <property type="match status" value="1"/>
</dbReference>
<dbReference type="Pfam" id="PF00293">
    <property type="entry name" value="NUDIX"/>
    <property type="match status" value="1"/>
</dbReference>
<dbReference type="Pfam" id="PF21906">
    <property type="entry name" value="WHD_NrtR"/>
    <property type="match status" value="1"/>
</dbReference>
<dbReference type="Gene3D" id="1.10.10.10">
    <property type="entry name" value="Winged helix-like DNA-binding domain superfamily/Winged helix DNA-binding domain"/>
    <property type="match status" value="1"/>
</dbReference>
<evidence type="ECO:0000313" key="3">
    <source>
        <dbReference type="EMBL" id="MBN9645154.1"/>
    </source>
</evidence>
<dbReference type="InterPro" id="IPR000086">
    <property type="entry name" value="NUDIX_hydrolase_dom"/>
</dbReference>
<dbReference type="AlphaFoldDB" id="A0A939IUP6"/>
<dbReference type="SUPFAM" id="SSF46785">
    <property type="entry name" value="Winged helix' DNA-binding domain"/>
    <property type="match status" value="1"/>
</dbReference>
<comment type="caution">
    <text evidence="3">The sequence shown here is derived from an EMBL/GenBank/DDBJ whole genome shotgun (WGS) entry which is preliminary data.</text>
</comment>
<accession>A0A939IUP6</accession>
<dbReference type="Gene3D" id="3.90.79.10">
    <property type="entry name" value="Nucleoside Triphosphate Pyrophosphohydrolase"/>
    <property type="match status" value="1"/>
</dbReference>
<dbReference type="PANTHER" id="PTHR43736:SF4">
    <property type="entry name" value="SLR1690 PROTEIN"/>
    <property type="match status" value="1"/>
</dbReference>
<dbReference type="CDD" id="cd18873">
    <property type="entry name" value="NUDIX_NadM_like"/>
    <property type="match status" value="1"/>
</dbReference>
<gene>
    <name evidence="3" type="ORF">JZY06_11115</name>
</gene>
<evidence type="ECO:0000313" key="4">
    <source>
        <dbReference type="Proteomes" id="UP000664332"/>
    </source>
</evidence>
<feature type="domain" description="Nudix hydrolase" evidence="1">
    <location>
        <begin position="27"/>
        <end position="127"/>
    </location>
</feature>
<dbReference type="InterPro" id="IPR054105">
    <property type="entry name" value="WHD_NrtR"/>
</dbReference>
<evidence type="ECO:0000259" key="2">
    <source>
        <dbReference type="Pfam" id="PF21906"/>
    </source>
</evidence>
<keyword evidence="3" id="KW-0378">Hydrolase</keyword>
<dbReference type="GO" id="GO:0016787">
    <property type="term" value="F:hydrolase activity"/>
    <property type="evidence" value="ECO:0007669"/>
    <property type="project" value="UniProtKB-KW"/>
</dbReference>